<reference evidence="3" key="1">
    <citation type="submission" date="2021-08" db="EMBL/GenBank/DDBJ databases">
        <title>WGS assembly of Ceratopteris richardii.</title>
        <authorList>
            <person name="Marchant D.B."/>
            <person name="Chen G."/>
            <person name="Jenkins J."/>
            <person name="Shu S."/>
            <person name="Leebens-Mack J."/>
            <person name="Grimwood J."/>
            <person name="Schmutz J."/>
            <person name="Soltis P."/>
            <person name="Soltis D."/>
            <person name="Chen Z.-H."/>
        </authorList>
    </citation>
    <scope>NUCLEOTIDE SEQUENCE</scope>
    <source>
        <strain evidence="3">Whitten #5841</strain>
        <tissue evidence="3">Leaf</tissue>
    </source>
</reference>
<dbReference type="PANTHER" id="PTHR33787">
    <property type="match status" value="1"/>
</dbReference>
<comment type="similarity">
    <text evidence="1">Belongs to the ycf20 family.</text>
</comment>
<comment type="caution">
    <text evidence="3">The sequence shown here is derived from an EMBL/GenBank/DDBJ whole genome shotgun (WGS) entry which is preliminary data.</text>
</comment>
<keyword evidence="2" id="KW-1133">Transmembrane helix</keyword>
<sequence>MIQCWLCFVSNGVSMTRSTIYCKLLVLPTSLQKTYTVECASKNLCKLPCRLHINNMLTSSRNDRRHIFHVASEMVEGKGFQDGSMKKQEIKVGTRLSRLAVSLWRSFIQVLLKARRKVPMKLLSLLLGYYSANALSTLVGQTGDWDVIMVGVAVGFMEIISFLAYRMPAMWGKFEDFFSMLNLWKIGLSFGFVLDKFKLDIGLPNW</sequence>
<name>A0A8T2UIQ9_CERRI</name>
<protein>
    <recommendedName>
        <fullName evidence="5">Ycf20-like protein</fullName>
    </recommendedName>
</protein>
<keyword evidence="2" id="KW-0812">Transmembrane</keyword>
<evidence type="ECO:0008006" key="5">
    <source>
        <dbReference type="Google" id="ProtNLM"/>
    </source>
</evidence>
<evidence type="ECO:0000256" key="1">
    <source>
        <dbReference type="ARBA" id="ARBA00009846"/>
    </source>
</evidence>
<feature type="transmembrane region" description="Helical" evidence="2">
    <location>
        <begin position="122"/>
        <end position="141"/>
    </location>
</feature>
<keyword evidence="4" id="KW-1185">Reference proteome</keyword>
<organism evidence="3 4">
    <name type="scientific">Ceratopteris richardii</name>
    <name type="common">Triangle waterfern</name>
    <dbReference type="NCBI Taxonomy" id="49495"/>
    <lineage>
        <taxon>Eukaryota</taxon>
        <taxon>Viridiplantae</taxon>
        <taxon>Streptophyta</taxon>
        <taxon>Embryophyta</taxon>
        <taxon>Tracheophyta</taxon>
        <taxon>Polypodiopsida</taxon>
        <taxon>Polypodiidae</taxon>
        <taxon>Polypodiales</taxon>
        <taxon>Pteridineae</taxon>
        <taxon>Pteridaceae</taxon>
        <taxon>Parkerioideae</taxon>
        <taxon>Ceratopteris</taxon>
    </lineage>
</organism>
<dbReference type="Pfam" id="PF04483">
    <property type="entry name" value="DUF565"/>
    <property type="match status" value="1"/>
</dbReference>
<dbReference type="OrthoDB" id="5493at2759"/>
<dbReference type="AlphaFoldDB" id="A0A8T2UIQ9"/>
<feature type="transmembrane region" description="Helical" evidence="2">
    <location>
        <begin position="177"/>
        <end position="194"/>
    </location>
</feature>
<proteinExistence type="inferred from homology"/>
<evidence type="ECO:0000313" key="4">
    <source>
        <dbReference type="Proteomes" id="UP000825935"/>
    </source>
</evidence>
<accession>A0A8T2UIQ9</accession>
<dbReference type="PANTHER" id="PTHR33787:SF4">
    <property type="entry name" value="YCF20-LIKE PROTEIN"/>
    <property type="match status" value="1"/>
</dbReference>
<gene>
    <name evidence="3" type="ORF">KP509_07G067700</name>
</gene>
<evidence type="ECO:0000256" key="2">
    <source>
        <dbReference type="SAM" id="Phobius"/>
    </source>
</evidence>
<dbReference type="InterPro" id="IPR007572">
    <property type="entry name" value="Uncharacterised_Ycf20"/>
</dbReference>
<evidence type="ECO:0000313" key="3">
    <source>
        <dbReference type="EMBL" id="KAH7433405.1"/>
    </source>
</evidence>
<feature type="transmembrane region" description="Helical" evidence="2">
    <location>
        <begin position="147"/>
        <end position="165"/>
    </location>
</feature>
<keyword evidence="2" id="KW-0472">Membrane</keyword>
<dbReference type="Proteomes" id="UP000825935">
    <property type="component" value="Chromosome 7"/>
</dbReference>
<dbReference type="EMBL" id="CM035412">
    <property type="protein sequence ID" value="KAH7433405.1"/>
    <property type="molecule type" value="Genomic_DNA"/>
</dbReference>